<feature type="binding site" evidence="15">
    <location>
        <position position="271"/>
    </location>
    <ligand>
        <name>Mg(2+)</name>
        <dbReference type="ChEBI" id="CHEBI:18420"/>
        <label>1</label>
    </ligand>
</feature>
<gene>
    <name evidence="13 18" type="primary">ddl</name>
    <name evidence="18" type="ordered locus">TOL2_C09910</name>
</gene>
<dbReference type="InterPro" id="IPR013815">
    <property type="entry name" value="ATP_grasp_subdomain_1"/>
</dbReference>
<dbReference type="RefSeq" id="WP_014956503.1">
    <property type="nucleotide sequence ID" value="NC_018645.1"/>
</dbReference>
<reference evidence="18 19" key="1">
    <citation type="journal article" date="2013" name="Environ. Microbiol.">
        <title>Complete genome, catabolic sub-proteomes and key-metabolites of Desulfobacula toluolica Tol2, a marine, aromatic compound-degrading, sulfate-reducing bacterium.</title>
        <authorList>
            <person name="Wohlbrand L."/>
            <person name="Jacob J.H."/>
            <person name="Kube M."/>
            <person name="Mussmann M."/>
            <person name="Jarling R."/>
            <person name="Beck A."/>
            <person name="Amann R."/>
            <person name="Wilkes H."/>
            <person name="Reinhardt R."/>
            <person name="Rabus R."/>
        </authorList>
    </citation>
    <scope>NUCLEOTIDE SEQUENCE [LARGE SCALE GENOMIC DNA]</scope>
    <source>
        <strain evidence="19">DSM 7467 / Tol2</strain>
    </source>
</reference>
<evidence type="ECO:0000256" key="6">
    <source>
        <dbReference type="ARBA" id="ARBA00022598"/>
    </source>
</evidence>
<proteinExistence type="inferred from homology"/>
<comment type="similarity">
    <text evidence="3 13">Belongs to the D-alanine--D-alanine ligase family.</text>
</comment>
<keyword evidence="5 13" id="KW-0963">Cytoplasm</keyword>
<evidence type="ECO:0000256" key="8">
    <source>
        <dbReference type="ARBA" id="ARBA00022840"/>
    </source>
</evidence>
<sequence>MEKIRLALLSGGVSSERQVSLSSGKQVLNALDKSRYDITLYDPKTDLKQLVIDAEQIDAALIILHGPFGEDGTVQGLLDLLDIPYQGAGVLGSAMAMNKLVAKRLYEGAKVPTPSYLSFSLTDKINFSAIVEAMDLPLVVKPACAGSSVGMSLVKQAKDLESAVALGFAHDDCIIIEKYVKGIELTCGVLGNDTLEALPVIEIVPGKNHEFFDYTAKYTAGETKEICPARIDETTRKKVQELAVKAHKALFLKGYSRTDMILHNTELLVLETNTIPGMTATSLYPQSAQVAGYTFTELLDRLIQLSIKEHTKQNLRRST</sequence>
<dbReference type="GO" id="GO:0008360">
    <property type="term" value="P:regulation of cell shape"/>
    <property type="evidence" value="ECO:0007669"/>
    <property type="project" value="UniProtKB-KW"/>
</dbReference>
<dbReference type="Gene3D" id="3.30.470.20">
    <property type="entry name" value="ATP-grasp fold, B domain"/>
    <property type="match status" value="1"/>
</dbReference>
<feature type="binding site" evidence="15">
    <location>
        <position position="259"/>
    </location>
    <ligand>
        <name>Mg(2+)</name>
        <dbReference type="ChEBI" id="CHEBI:18420"/>
        <label>1</label>
    </ligand>
</feature>
<dbReference type="InterPro" id="IPR005905">
    <property type="entry name" value="D_ala_D_ala"/>
</dbReference>
<dbReference type="GO" id="GO:0005737">
    <property type="term" value="C:cytoplasm"/>
    <property type="evidence" value="ECO:0007669"/>
    <property type="project" value="UniProtKB-SubCell"/>
</dbReference>
<dbReference type="EC" id="6.3.2.4" evidence="4 13"/>
<feature type="domain" description="ATP-grasp" evidence="17">
    <location>
        <begin position="103"/>
        <end position="304"/>
    </location>
</feature>
<comment type="subcellular location">
    <subcellularLocation>
        <location evidence="2 13">Cytoplasm</location>
    </subcellularLocation>
</comment>
<keyword evidence="7 16" id="KW-0547">Nucleotide-binding</keyword>
<feature type="binding site" evidence="15">
    <location>
        <position position="271"/>
    </location>
    <ligand>
        <name>Mg(2+)</name>
        <dbReference type="ChEBI" id="CHEBI:18420"/>
        <label>2</label>
    </ligand>
</feature>
<keyword evidence="11 13" id="KW-0961">Cell wall biogenesis/degradation</keyword>
<dbReference type="PANTHER" id="PTHR23132">
    <property type="entry name" value="D-ALANINE--D-ALANINE LIGASE"/>
    <property type="match status" value="1"/>
</dbReference>
<dbReference type="GO" id="GO:0046872">
    <property type="term" value="F:metal ion binding"/>
    <property type="evidence" value="ECO:0007669"/>
    <property type="project" value="UniProtKB-KW"/>
</dbReference>
<dbReference type="InterPro" id="IPR011761">
    <property type="entry name" value="ATP-grasp"/>
</dbReference>
<dbReference type="STRING" id="651182.TOL2_C09910"/>
<evidence type="ECO:0000256" key="15">
    <source>
        <dbReference type="PIRSR" id="PIRSR039102-3"/>
    </source>
</evidence>
<comment type="function">
    <text evidence="13">Cell wall formation.</text>
</comment>
<evidence type="ECO:0000256" key="2">
    <source>
        <dbReference type="ARBA" id="ARBA00004496"/>
    </source>
</evidence>
<dbReference type="GO" id="GO:0008716">
    <property type="term" value="F:D-alanine-D-alanine ligase activity"/>
    <property type="evidence" value="ECO:0007669"/>
    <property type="project" value="UniProtKB-UniRule"/>
</dbReference>
<keyword evidence="9 13" id="KW-0133">Cell shape</keyword>
<keyword evidence="8 16" id="KW-0067">ATP-binding</keyword>
<keyword evidence="15" id="KW-0464">Manganese</keyword>
<dbReference type="AlphaFoldDB" id="K0NDZ0"/>
<accession>K0NDZ0</accession>
<feature type="active site" evidence="14">
    <location>
        <position position="282"/>
    </location>
</feature>
<evidence type="ECO:0000256" key="12">
    <source>
        <dbReference type="ARBA" id="ARBA00047614"/>
    </source>
</evidence>
<evidence type="ECO:0000256" key="7">
    <source>
        <dbReference type="ARBA" id="ARBA00022741"/>
    </source>
</evidence>
<evidence type="ECO:0000256" key="3">
    <source>
        <dbReference type="ARBA" id="ARBA00010871"/>
    </source>
</evidence>
<dbReference type="Gene3D" id="3.30.1490.20">
    <property type="entry name" value="ATP-grasp fold, A domain"/>
    <property type="match status" value="1"/>
</dbReference>
<evidence type="ECO:0000256" key="13">
    <source>
        <dbReference type="HAMAP-Rule" id="MF_00047"/>
    </source>
</evidence>
<dbReference type="SUPFAM" id="SSF56059">
    <property type="entry name" value="Glutathione synthetase ATP-binding domain-like"/>
    <property type="match status" value="1"/>
</dbReference>
<dbReference type="PATRIC" id="fig|651182.5.peg.1195"/>
<protein>
    <recommendedName>
        <fullName evidence="4 13">D-alanine--D-alanine ligase</fullName>
        <ecNumber evidence="4 13">6.3.2.4</ecNumber>
    </recommendedName>
    <alternativeName>
        <fullName evidence="13">D-Ala-D-Ala ligase</fullName>
    </alternativeName>
    <alternativeName>
        <fullName evidence="13">D-alanylalanine synthetase</fullName>
    </alternativeName>
</protein>
<keyword evidence="19" id="KW-1185">Reference proteome</keyword>
<evidence type="ECO:0000256" key="4">
    <source>
        <dbReference type="ARBA" id="ARBA00012216"/>
    </source>
</evidence>
<comment type="cofactor">
    <cofactor evidence="1">
        <name>Mn(2+)</name>
        <dbReference type="ChEBI" id="CHEBI:29035"/>
    </cofactor>
</comment>
<dbReference type="OrthoDB" id="9813261at2"/>
<dbReference type="Pfam" id="PF01820">
    <property type="entry name" value="Dala_Dala_lig_N"/>
    <property type="match status" value="1"/>
</dbReference>
<dbReference type="HAMAP" id="MF_00047">
    <property type="entry name" value="Dala_Dala_lig"/>
    <property type="match status" value="1"/>
</dbReference>
<evidence type="ECO:0000256" key="10">
    <source>
        <dbReference type="ARBA" id="ARBA00022984"/>
    </source>
</evidence>
<dbReference type="UniPathway" id="UPA00219"/>
<dbReference type="NCBIfam" id="TIGR01205">
    <property type="entry name" value="D_ala_D_alaTIGR"/>
    <property type="match status" value="1"/>
</dbReference>
<dbReference type="NCBIfam" id="NF002528">
    <property type="entry name" value="PRK01966.1-4"/>
    <property type="match status" value="1"/>
</dbReference>
<comment type="pathway">
    <text evidence="13">Cell wall biogenesis; peptidoglycan biosynthesis.</text>
</comment>
<dbReference type="InterPro" id="IPR011127">
    <property type="entry name" value="Dala_Dala_lig_N"/>
</dbReference>
<dbReference type="GO" id="GO:0071555">
    <property type="term" value="P:cell wall organization"/>
    <property type="evidence" value="ECO:0007669"/>
    <property type="project" value="UniProtKB-KW"/>
</dbReference>
<dbReference type="KEGG" id="dto:TOL2_C09910"/>
<dbReference type="PROSITE" id="PS00843">
    <property type="entry name" value="DALA_DALA_LIGASE_1"/>
    <property type="match status" value="1"/>
</dbReference>
<dbReference type="PANTHER" id="PTHR23132:SF23">
    <property type="entry name" value="D-ALANINE--D-ALANINE LIGASE B"/>
    <property type="match status" value="1"/>
</dbReference>
<feature type="active site" evidence="14">
    <location>
        <position position="16"/>
    </location>
</feature>
<comment type="catalytic activity">
    <reaction evidence="12 13">
        <text>2 D-alanine + ATP = D-alanyl-D-alanine + ADP + phosphate + H(+)</text>
        <dbReference type="Rhea" id="RHEA:11224"/>
        <dbReference type="ChEBI" id="CHEBI:15378"/>
        <dbReference type="ChEBI" id="CHEBI:30616"/>
        <dbReference type="ChEBI" id="CHEBI:43474"/>
        <dbReference type="ChEBI" id="CHEBI:57416"/>
        <dbReference type="ChEBI" id="CHEBI:57822"/>
        <dbReference type="ChEBI" id="CHEBI:456216"/>
        <dbReference type="EC" id="6.3.2.4"/>
    </reaction>
</comment>
<organism evidence="18 19">
    <name type="scientific">Desulfobacula toluolica (strain DSM 7467 / Tol2)</name>
    <dbReference type="NCBI Taxonomy" id="651182"/>
    <lineage>
        <taxon>Bacteria</taxon>
        <taxon>Pseudomonadati</taxon>
        <taxon>Thermodesulfobacteriota</taxon>
        <taxon>Desulfobacteria</taxon>
        <taxon>Desulfobacterales</taxon>
        <taxon>Desulfobacteraceae</taxon>
        <taxon>Desulfobacula</taxon>
    </lineage>
</organism>
<dbReference type="EMBL" id="FO203503">
    <property type="protein sequence ID" value="CCK79156.1"/>
    <property type="molecule type" value="Genomic_DNA"/>
</dbReference>
<feature type="binding site" evidence="15">
    <location>
        <position position="273"/>
    </location>
    <ligand>
        <name>Mg(2+)</name>
        <dbReference type="ChEBI" id="CHEBI:18420"/>
        <label>2</label>
    </ligand>
</feature>
<evidence type="ECO:0000256" key="1">
    <source>
        <dbReference type="ARBA" id="ARBA00001936"/>
    </source>
</evidence>
<dbReference type="InterPro" id="IPR000291">
    <property type="entry name" value="D-Ala_lig_Van_CS"/>
</dbReference>
<evidence type="ECO:0000256" key="11">
    <source>
        <dbReference type="ARBA" id="ARBA00023316"/>
    </source>
</evidence>
<dbReference type="NCBIfam" id="NF002378">
    <property type="entry name" value="PRK01372.1"/>
    <property type="match status" value="1"/>
</dbReference>
<dbReference type="PROSITE" id="PS00844">
    <property type="entry name" value="DALA_DALA_LIGASE_2"/>
    <property type="match status" value="1"/>
</dbReference>
<keyword evidence="15" id="KW-0460">Magnesium</keyword>
<evidence type="ECO:0000313" key="18">
    <source>
        <dbReference type="EMBL" id="CCK79156.1"/>
    </source>
</evidence>
<evidence type="ECO:0000256" key="5">
    <source>
        <dbReference type="ARBA" id="ARBA00022490"/>
    </source>
</evidence>
<keyword evidence="6 13" id="KW-0436">Ligase</keyword>
<keyword evidence="10 13" id="KW-0573">Peptidoglycan synthesis</keyword>
<evidence type="ECO:0000313" key="19">
    <source>
        <dbReference type="Proteomes" id="UP000007347"/>
    </source>
</evidence>
<evidence type="ECO:0000256" key="9">
    <source>
        <dbReference type="ARBA" id="ARBA00022960"/>
    </source>
</evidence>
<dbReference type="PROSITE" id="PS50975">
    <property type="entry name" value="ATP_GRASP"/>
    <property type="match status" value="1"/>
</dbReference>
<dbReference type="PIRSF" id="PIRSF039102">
    <property type="entry name" value="Ddl/VanB"/>
    <property type="match status" value="1"/>
</dbReference>
<dbReference type="InterPro" id="IPR016185">
    <property type="entry name" value="PreATP-grasp_dom_sf"/>
</dbReference>
<feature type="active site" evidence="14">
    <location>
        <position position="147"/>
    </location>
</feature>
<evidence type="ECO:0000256" key="16">
    <source>
        <dbReference type="PROSITE-ProRule" id="PRU00409"/>
    </source>
</evidence>
<name>K0NDZ0_DESTT</name>
<comment type="cofactor">
    <cofactor evidence="15">
        <name>Mg(2+)</name>
        <dbReference type="ChEBI" id="CHEBI:18420"/>
    </cofactor>
    <cofactor evidence="15">
        <name>Mn(2+)</name>
        <dbReference type="ChEBI" id="CHEBI:29035"/>
    </cofactor>
    <text evidence="15">Binds 2 magnesium or manganese ions per subunit.</text>
</comment>
<evidence type="ECO:0000256" key="14">
    <source>
        <dbReference type="PIRSR" id="PIRSR039102-1"/>
    </source>
</evidence>
<keyword evidence="15" id="KW-0479">Metal-binding</keyword>
<dbReference type="Proteomes" id="UP000007347">
    <property type="component" value="Chromosome"/>
</dbReference>
<dbReference type="SUPFAM" id="SSF52440">
    <property type="entry name" value="PreATP-grasp domain"/>
    <property type="match status" value="1"/>
</dbReference>
<dbReference type="Gene3D" id="3.40.50.20">
    <property type="match status" value="1"/>
</dbReference>
<dbReference type="HOGENOM" id="CLU_039268_1_1_7"/>
<dbReference type="Pfam" id="PF07478">
    <property type="entry name" value="Dala_Dala_lig_C"/>
    <property type="match status" value="1"/>
</dbReference>
<dbReference type="GO" id="GO:0009252">
    <property type="term" value="P:peptidoglycan biosynthetic process"/>
    <property type="evidence" value="ECO:0007669"/>
    <property type="project" value="UniProtKB-UniRule"/>
</dbReference>
<dbReference type="GO" id="GO:0005524">
    <property type="term" value="F:ATP binding"/>
    <property type="evidence" value="ECO:0007669"/>
    <property type="project" value="UniProtKB-UniRule"/>
</dbReference>
<dbReference type="InterPro" id="IPR011095">
    <property type="entry name" value="Dala_Dala_lig_C"/>
</dbReference>
<evidence type="ECO:0000259" key="17">
    <source>
        <dbReference type="PROSITE" id="PS50975"/>
    </source>
</evidence>